<organism evidence="1 2">
    <name type="scientific">Tigriopus californicus</name>
    <name type="common">Marine copepod</name>
    <dbReference type="NCBI Taxonomy" id="6832"/>
    <lineage>
        <taxon>Eukaryota</taxon>
        <taxon>Metazoa</taxon>
        <taxon>Ecdysozoa</taxon>
        <taxon>Arthropoda</taxon>
        <taxon>Crustacea</taxon>
        <taxon>Multicrustacea</taxon>
        <taxon>Hexanauplia</taxon>
        <taxon>Copepoda</taxon>
        <taxon>Harpacticoida</taxon>
        <taxon>Harpacticidae</taxon>
        <taxon>Tigriopus</taxon>
    </lineage>
</organism>
<comment type="caution">
    <text evidence="1">The sequence shown here is derived from an EMBL/GenBank/DDBJ whole genome shotgun (WGS) entry which is preliminary data.</text>
</comment>
<sequence length="274" mass="31293">MCLPLLFNQPFIVGYYGLLPNIFVDDANDSVSGTDVEAIKLLADKYQMKLEFQNGDGGDFTSITTKNATHNLAKIKDPGRYNNPGNPADFFLLTFTSFVEPDKINWFPTWSAGKMSALMWSVFALLVVSFYTSNLRTNLIAPSLEPEINSHEDILKYGKFIHANNLFLFLRQQKVSPAFEAVLRWVDETGGWFRSEADEGSLEPHVETGVLKNGDVYFTNDENVLYSYLFQKTLGFPNLRISDDALNNFYMSIRLQKYSPYTLEEDRNTNRRKP</sequence>
<name>A0A553PQF6_TIGCA</name>
<dbReference type="Gene3D" id="1.10.287.70">
    <property type="match status" value="1"/>
</dbReference>
<gene>
    <name evidence="1" type="ORF">TCAL_12808</name>
</gene>
<proteinExistence type="predicted"/>
<dbReference type="Proteomes" id="UP000318571">
    <property type="component" value="Chromosome 6"/>
</dbReference>
<reference evidence="1 2" key="1">
    <citation type="journal article" date="2018" name="Nat. Ecol. Evol.">
        <title>Genomic signatures of mitonuclear coevolution across populations of Tigriopus californicus.</title>
        <authorList>
            <person name="Barreto F.S."/>
            <person name="Watson E.T."/>
            <person name="Lima T.G."/>
            <person name="Willett C.S."/>
            <person name="Edmands S."/>
            <person name="Li W."/>
            <person name="Burton R.S."/>
        </authorList>
    </citation>
    <scope>NUCLEOTIDE SEQUENCE [LARGE SCALE GENOMIC DNA]</scope>
    <source>
        <strain evidence="1 2">San Diego</strain>
    </source>
</reference>
<evidence type="ECO:0000313" key="1">
    <source>
        <dbReference type="EMBL" id="TRY79913.1"/>
    </source>
</evidence>
<evidence type="ECO:0000313" key="2">
    <source>
        <dbReference type="Proteomes" id="UP000318571"/>
    </source>
</evidence>
<dbReference type="EMBL" id="VCGU01000002">
    <property type="protein sequence ID" value="TRY79913.1"/>
    <property type="molecule type" value="Genomic_DNA"/>
</dbReference>
<accession>A0A553PQF6</accession>
<keyword evidence="2" id="KW-1185">Reference proteome</keyword>
<evidence type="ECO:0008006" key="3">
    <source>
        <dbReference type="Google" id="ProtNLM"/>
    </source>
</evidence>
<protein>
    <recommendedName>
        <fullName evidence="3">Ionotropic glutamate receptor C-terminal domain-containing protein</fullName>
    </recommendedName>
</protein>
<dbReference type="AlphaFoldDB" id="A0A553PQF6"/>